<evidence type="ECO:0000313" key="6">
    <source>
        <dbReference type="Proteomes" id="UP000234803"/>
    </source>
</evidence>
<dbReference type="PANTHER" id="PTHR44846:SF1">
    <property type="entry name" value="MANNOSYL-D-GLYCERATE TRANSPORT_METABOLISM SYSTEM REPRESSOR MNGR-RELATED"/>
    <property type="match status" value="1"/>
</dbReference>
<keyword evidence="1" id="KW-0805">Transcription regulation</keyword>
<dbReference type="InterPro" id="IPR011663">
    <property type="entry name" value="UTRA"/>
</dbReference>
<keyword evidence="2" id="KW-0238">DNA-binding</keyword>
<dbReference type="InterPro" id="IPR036388">
    <property type="entry name" value="WH-like_DNA-bd_sf"/>
</dbReference>
<keyword evidence="3" id="KW-0804">Transcription</keyword>
<sequence length="262" mass="29853">MYYNVIIHYNINNSLKGGYPLLNNGSSTPLYIQLKQIITDDIKKGLYSPAAKLPTENELCSKYNVSRITVRKAILDLVEEGYLIRQQGKGTFVKSPKLKRELIAVNGYSEFMESTGKKPKHQVLSHEIIPASKPIAEKLQINPESPVVELKRILYNDDQPLTFEITHYPLDMFPAINTFIADGVSMHDILKQQYQVVPTHNTKLLNVVYAQQEESKYLDCDIGDALFEIDKTAFTSNDQPIYCSLFLMHTNRVTFTINSPYT</sequence>
<dbReference type="Pfam" id="PF07702">
    <property type="entry name" value="UTRA"/>
    <property type="match status" value="1"/>
</dbReference>
<accession>A0A9Q6F347</accession>
<dbReference type="PROSITE" id="PS50949">
    <property type="entry name" value="HTH_GNTR"/>
    <property type="match status" value="1"/>
</dbReference>
<dbReference type="SMART" id="SM00345">
    <property type="entry name" value="HTH_GNTR"/>
    <property type="match status" value="1"/>
</dbReference>
<dbReference type="PANTHER" id="PTHR44846">
    <property type="entry name" value="MANNOSYL-D-GLYCERATE TRANSPORT/METABOLISM SYSTEM REPRESSOR MNGR-RELATED"/>
    <property type="match status" value="1"/>
</dbReference>
<gene>
    <name evidence="5" type="ORF">CUU63_04410</name>
</gene>
<dbReference type="Proteomes" id="UP000234803">
    <property type="component" value="Unassembled WGS sequence"/>
</dbReference>
<dbReference type="InterPro" id="IPR000524">
    <property type="entry name" value="Tscrpt_reg_HTH_GntR"/>
</dbReference>
<dbReference type="GO" id="GO:0003700">
    <property type="term" value="F:DNA-binding transcription factor activity"/>
    <property type="evidence" value="ECO:0007669"/>
    <property type="project" value="InterPro"/>
</dbReference>
<dbReference type="GO" id="GO:0003677">
    <property type="term" value="F:DNA binding"/>
    <property type="evidence" value="ECO:0007669"/>
    <property type="project" value="UniProtKB-KW"/>
</dbReference>
<dbReference type="InterPro" id="IPR036390">
    <property type="entry name" value="WH_DNA-bd_sf"/>
</dbReference>
<dbReference type="FunFam" id="1.10.10.10:FF:000079">
    <property type="entry name" value="GntR family transcriptional regulator"/>
    <property type="match status" value="1"/>
</dbReference>
<comment type="caution">
    <text evidence="5">The sequence shown here is derived from an EMBL/GenBank/DDBJ whole genome shotgun (WGS) entry which is preliminary data.</text>
</comment>
<dbReference type="AlphaFoldDB" id="A0A9Q6F347"/>
<dbReference type="NCBIfam" id="NF008491">
    <property type="entry name" value="PRK11402.1"/>
    <property type="match status" value="1"/>
</dbReference>
<dbReference type="GO" id="GO:0045892">
    <property type="term" value="P:negative regulation of DNA-templated transcription"/>
    <property type="evidence" value="ECO:0007669"/>
    <property type="project" value="TreeGrafter"/>
</dbReference>
<dbReference type="KEGG" id="bht:DIC78_14915"/>
<dbReference type="EMBL" id="PGUV01000002">
    <property type="protein sequence ID" value="PLS09262.1"/>
    <property type="molecule type" value="Genomic_DNA"/>
</dbReference>
<dbReference type="InterPro" id="IPR050679">
    <property type="entry name" value="Bact_HTH_transcr_reg"/>
</dbReference>
<name>A0A9Q6F347_9BACI</name>
<reference evidence="5 6" key="1">
    <citation type="submission" date="2017-12" db="EMBL/GenBank/DDBJ databases">
        <title>Comparative Functional Genomics of Dry Heat Resistant strains isolated from the Viking Spacecraft.</title>
        <authorList>
            <person name="Seuylemezian A."/>
            <person name="Cooper K."/>
            <person name="Vaishampayan P."/>
        </authorList>
    </citation>
    <scope>NUCLEOTIDE SEQUENCE [LARGE SCALE GENOMIC DNA]</scope>
    <source>
        <strain evidence="5 6">V48-19</strain>
    </source>
</reference>
<evidence type="ECO:0000256" key="1">
    <source>
        <dbReference type="ARBA" id="ARBA00023015"/>
    </source>
</evidence>
<evidence type="ECO:0000256" key="2">
    <source>
        <dbReference type="ARBA" id="ARBA00023125"/>
    </source>
</evidence>
<dbReference type="Pfam" id="PF00392">
    <property type="entry name" value="GntR"/>
    <property type="match status" value="1"/>
</dbReference>
<dbReference type="PRINTS" id="PR00035">
    <property type="entry name" value="HTHGNTR"/>
</dbReference>
<evidence type="ECO:0000256" key="3">
    <source>
        <dbReference type="ARBA" id="ARBA00023163"/>
    </source>
</evidence>
<dbReference type="Gene3D" id="1.10.10.10">
    <property type="entry name" value="Winged helix-like DNA-binding domain superfamily/Winged helix DNA-binding domain"/>
    <property type="match status" value="1"/>
</dbReference>
<protein>
    <submittedName>
        <fullName evidence="5">UTRA domain-containing protein</fullName>
    </submittedName>
</protein>
<dbReference type="SUPFAM" id="SSF64288">
    <property type="entry name" value="Chorismate lyase-like"/>
    <property type="match status" value="1"/>
</dbReference>
<organism evidence="5 6">
    <name type="scientific">Bacillus halotolerans</name>
    <dbReference type="NCBI Taxonomy" id="260554"/>
    <lineage>
        <taxon>Bacteria</taxon>
        <taxon>Bacillati</taxon>
        <taxon>Bacillota</taxon>
        <taxon>Bacilli</taxon>
        <taxon>Bacillales</taxon>
        <taxon>Bacillaceae</taxon>
        <taxon>Bacillus</taxon>
    </lineage>
</organism>
<dbReference type="InterPro" id="IPR028978">
    <property type="entry name" value="Chorismate_lyase_/UTRA_dom_sf"/>
</dbReference>
<dbReference type="SMART" id="SM00866">
    <property type="entry name" value="UTRA"/>
    <property type="match status" value="1"/>
</dbReference>
<proteinExistence type="predicted"/>
<evidence type="ECO:0000259" key="4">
    <source>
        <dbReference type="PROSITE" id="PS50949"/>
    </source>
</evidence>
<evidence type="ECO:0000313" key="5">
    <source>
        <dbReference type="EMBL" id="PLS09262.1"/>
    </source>
</evidence>
<dbReference type="SUPFAM" id="SSF46785">
    <property type="entry name" value="Winged helix' DNA-binding domain"/>
    <property type="match status" value="1"/>
</dbReference>
<dbReference type="Gene3D" id="3.40.1410.10">
    <property type="entry name" value="Chorismate lyase-like"/>
    <property type="match status" value="1"/>
</dbReference>
<dbReference type="CDD" id="cd07377">
    <property type="entry name" value="WHTH_GntR"/>
    <property type="match status" value="1"/>
</dbReference>
<feature type="domain" description="HTH gntR-type" evidence="4">
    <location>
        <begin position="28"/>
        <end position="96"/>
    </location>
</feature>